<name>G7V7B7_THELD</name>
<accession>G7V7B7</accession>
<dbReference type="Proteomes" id="UP000005868">
    <property type="component" value="Chromosome"/>
</dbReference>
<dbReference type="CDD" id="cd03392">
    <property type="entry name" value="PAP2_like_2"/>
    <property type="match status" value="1"/>
</dbReference>
<protein>
    <submittedName>
        <fullName evidence="3">Phosphoesterase PA-phosphatase related protein</fullName>
    </submittedName>
</protein>
<feature type="transmembrane region" description="Helical" evidence="1">
    <location>
        <begin position="219"/>
        <end position="238"/>
    </location>
</feature>
<keyword evidence="1" id="KW-0812">Transmembrane</keyword>
<evidence type="ECO:0000313" key="3">
    <source>
        <dbReference type="EMBL" id="AER67233.1"/>
    </source>
</evidence>
<dbReference type="InterPro" id="IPR000326">
    <property type="entry name" value="PAP2/HPO"/>
</dbReference>
<dbReference type="STRING" id="580340.Tlie_1510"/>
<reference evidence="4" key="1">
    <citation type="submission" date="2011-10" db="EMBL/GenBank/DDBJ databases">
        <title>The complete genome of chromosome of Thermovirga lienii DSM 17291.</title>
        <authorList>
            <consortium name="US DOE Joint Genome Institute (JGI-PGF)"/>
            <person name="Lucas S."/>
            <person name="Copeland A."/>
            <person name="Lapidus A."/>
            <person name="Glavina del Rio T."/>
            <person name="Dalin E."/>
            <person name="Tice H."/>
            <person name="Bruce D."/>
            <person name="Goodwin L."/>
            <person name="Pitluck S."/>
            <person name="Peters L."/>
            <person name="Mikhailova N."/>
            <person name="Saunders E."/>
            <person name="Kyrpides N."/>
            <person name="Mavromatis K."/>
            <person name="Ivanova N."/>
            <person name="Last F.I."/>
            <person name="Brettin T."/>
            <person name="Detter J.C."/>
            <person name="Han C."/>
            <person name="Larimer F."/>
            <person name="Land M."/>
            <person name="Hauser L."/>
            <person name="Markowitz V."/>
            <person name="Cheng J.-F."/>
            <person name="Hugenholtz P."/>
            <person name="Woyke T."/>
            <person name="Wu D."/>
            <person name="Spring S."/>
            <person name="Schroeder M."/>
            <person name="Brambilla E.-M."/>
            <person name="Klenk H.-P."/>
            <person name="Eisen J.A."/>
        </authorList>
    </citation>
    <scope>NUCLEOTIDE SEQUENCE [LARGE SCALE GENOMIC DNA]</scope>
    <source>
        <strain evidence="4">ATCC BAA-1197 / DSM 17291 / Cas60314</strain>
    </source>
</reference>
<evidence type="ECO:0000259" key="2">
    <source>
        <dbReference type="SMART" id="SM00014"/>
    </source>
</evidence>
<proteinExistence type="predicted"/>
<dbReference type="PANTHER" id="PTHR14969">
    <property type="entry name" value="SPHINGOSINE-1-PHOSPHATE PHOSPHOHYDROLASE"/>
    <property type="match status" value="1"/>
</dbReference>
<feature type="transmembrane region" description="Helical" evidence="1">
    <location>
        <begin position="176"/>
        <end position="199"/>
    </location>
</feature>
<keyword evidence="4" id="KW-1185">Reference proteome</keyword>
<dbReference type="AlphaFoldDB" id="G7V7B7"/>
<dbReference type="Gene3D" id="1.20.144.10">
    <property type="entry name" value="Phosphatidic acid phosphatase type 2/haloperoxidase"/>
    <property type="match status" value="2"/>
</dbReference>
<sequence length="250" mass="28127">MHKTITRDQNKFTQNIGLDRLLMGYVVSLDHYIAIKMMEIRDSWGMGLFSKITLLGNWQIILCGTILVALYLIIEKRKDLFFSFLVSMGGCSVSTAFVKELVKRQRPFGISDILGYSFPSGHTSHTACFYGFVFFLLLQKIRNPLFRAGIFIFWLGIVSLVGFSRLYLGVHYFSDVLAGALLGSVWLLIGIGTLTLFKAKSEPVHNAHRVLLTRDSGKVSSYFAFLFFAAWFVLYLFVSLSSSPAYAPGP</sequence>
<evidence type="ECO:0000313" key="4">
    <source>
        <dbReference type="Proteomes" id="UP000005868"/>
    </source>
</evidence>
<keyword evidence="1" id="KW-0472">Membrane</keyword>
<dbReference type="PANTHER" id="PTHR14969:SF13">
    <property type="entry name" value="AT30094P"/>
    <property type="match status" value="1"/>
</dbReference>
<dbReference type="InterPro" id="IPR036938">
    <property type="entry name" value="PAP2/HPO_sf"/>
</dbReference>
<feature type="domain" description="Phosphatidic acid phosphatase type 2/haloperoxidase" evidence="2">
    <location>
        <begin position="84"/>
        <end position="191"/>
    </location>
</feature>
<reference evidence="3 4" key="2">
    <citation type="journal article" date="2012" name="Stand. Genomic Sci.">
        <title>Genome sequence of the moderately thermophilic, amino-acid-degrading and sulfur-reducing bacterium Thermovirga lienii type strain (Cas60314(T)).</title>
        <authorList>
            <person name="Goker M."/>
            <person name="Saunders E."/>
            <person name="Lapidus A."/>
            <person name="Nolan M."/>
            <person name="Lucas S."/>
            <person name="Hammon N."/>
            <person name="Deshpande S."/>
            <person name="Cheng J.F."/>
            <person name="Han C."/>
            <person name="Tapia R."/>
            <person name="Goodwin L.A."/>
            <person name="Pitluck S."/>
            <person name="Liolios K."/>
            <person name="Mavromatis K."/>
            <person name="Pagani I."/>
            <person name="Ivanova N."/>
            <person name="Mikhailova N."/>
            <person name="Pati A."/>
            <person name="Chen A."/>
            <person name="Palaniappan K."/>
            <person name="Land M."/>
            <person name="Chang Y.J."/>
            <person name="Jeffries C.D."/>
            <person name="Brambilla E.M."/>
            <person name="Rohde M."/>
            <person name="Spring S."/>
            <person name="Detter J.C."/>
            <person name="Woyke T."/>
            <person name="Bristow J."/>
            <person name="Eisen J.A."/>
            <person name="Markowitz V."/>
            <person name="Hugenholtz P."/>
            <person name="Kyrpides N.C."/>
            <person name="Klenk H.P."/>
        </authorList>
    </citation>
    <scope>NUCLEOTIDE SEQUENCE [LARGE SCALE GENOMIC DNA]</scope>
    <source>
        <strain evidence="4">ATCC BAA-1197 / DSM 17291 / Cas60314</strain>
    </source>
</reference>
<feature type="transmembrane region" description="Helical" evidence="1">
    <location>
        <begin position="150"/>
        <end position="170"/>
    </location>
</feature>
<dbReference type="Pfam" id="PF01569">
    <property type="entry name" value="PAP2"/>
    <property type="match status" value="1"/>
</dbReference>
<feature type="transmembrane region" description="Helical" evidence="1">
    <location>
        <begin position="80"/>
        <end position="98"/>
    </location>
</feature>
<gene>
    <name evidence="3" type="ordered locus">Tlie_1510</name>
</gene>
<dbReference type="SUPFAM" id="SSF48317">
    <property type="entry name" value="Acid phosphatase/Vanadium-dependent haloperoxidase"/>
    <property type="match status" value="1"/>
</dbReference>
<keyword evidence="1" id="KW-1133">Transmembrane helix</keyword>
<dbReference type="EMBL" id="CP003096">
    <property type="protein sequence ID" value="AER67233.1"/>
    <property type="molecule type" value="Genomic_DNA"/>
</dbReference>
<dbReference type="eggNOG" id="COG0671">
    <property type="taxonomic scope" value="Bacteria"/>
</dbReference>
<feature type="transmembrane region" description="Helical" evidence="1">
    <location>
        <begin position="21"/>
        <end position="40"/>
    </location>
</feature>
<dbReference type="OrthoDB" id="9773582at2"/>
<evidence type="ECO:0000256" key="1">
    <source>
        <dbReference type="SAM" id="Phobius"/>
    </source>
</evidence>
<dbReference type="SMART" id="SM00014">
    <property type="entry name" value="acidPPc"/>
    <property type="match status" value="1"/>
</dbReference>
<feature type="transmembrane region" description="Helical" evidence="1">
    <location>
        <begin position="52"/>
        <end position="73"/>
    </location>
</feature>
<feature type="transmembrane region" description="Helical" evidence="1">
    <location>
        <begin position="118"/>
        <end position="138"/>
    </location>
</feature>
<dbReference type="HOGENOM" id="CLU_1110969_0_0_0"/>
<dbReference type="KEGG" id="tli:Tlie_1510"/>
<organism evidence="3 4">
    <name type="scientific">Thermovirga lienii (strain ATCC BAA-1197 / DSM 17291 / Cas60314)</name>
    <dbReference type="NCBI Taxonomy" id="580340"/>
    <lineage>
        <taxon>Bacteria</taxon>
        <taxon>Thermotogati</taxon>
        <taxon>Synergistota</taxon>
        <taxon>Synergistia</taxon>
        <taxon>Synergistales</taxon>
        <taxon>Thermovirgaceae</taxon>
        <taxon>Thermovirga</taxon>
    </lineage>
</organism>